<reference evidence="2" key="1">
    <citation type="submission" date="2018-03" db="EMBL/GenBank/DDBJ databases">
        <authorList>
            <person name="Guldener U."/>
        </authorList>
    </citation>
    <scope>NUCLEOTIDE SEQUENCE</scope>
</reference>
<dbReference type="PRINTS" id="PR00111">
    <property type="entry name" value="ABHYDROLASE"/>
</dbReference>
<dbReference type="PANTHER" id="PTHR45763">
    <property type="entry name" value="HYDROLASE, ALPHA/BETA FOLD FAMILY PROTEIN, EXPRESSED-RELATED"/>
    <property type="match status" value="1"/>
</dbReference>
<evidence type="ECO:0000313" key="3">
    <source>
        <dbReference type="Proteomes" id="UP001187734"/>
    </source>
</evidence>
<dbReference type="SUPFAM" id="SSF53474">
    <property type="entry name" value="alpha/beta-Hydrolases"/>
    <property type="match status" value="1"/>
</dbReference>
<comment type="caution">
    <text evidence="2">The sequence shown here is derived from an EMBL/GenBank/DDBJ whole genome shotgun (WGS) entry which is preliminary data.</text>
</comment>
<sequence>MAAGPRTLLSFRLPTNRLISWAEYGSPKGRPLIFLHGTPSSRLECAEFHNELKTRNIRLIAPDRPGFGRSELLPGRTIGGYATDVLALTKHLDLAKYSVMGGSGGGPYALACARYLQPEDGLQGVCVFAGMAPYDCGLKDMNWQTSLSLGMANWTPKLLRFIMRLALPTPTGEFTGPIDQWTVDPSAHEDAKKKTEAFVKTLKGREKEVMTKPGVVDYMAAATVESLIQGFDPYMYEAKLFVQPWDFKIEDITFASEGKGPISLVYGTDDVNTTIHMGRWIAKRVRGSNLKEVKGETHFTLAEKFVDYCDEFLQMT</sequence>
<dbReference type="Proteomes" id="UP001187734">
    <property type="component" value="Unassembled WGS sequence"/>
</dbReference>
<evidence type="ECO:0000313" key="2">
    <source>
        <dbReference type="EMBL" id="SPJ91345.1"/>
    </source>
</evidence>
<evidence type="ECO:0000259" key="1">
    <source>
        <dbReference type="Pfam" id="PF12697"/>
    </source>
</evidence>
<name>A0AAE8SPZ2_9HYPO</name>
<dbReference type="AlphaFoldDB" id="A0AAE8SPZ2"/>
<accession>A0AAE8SPZ2</accession>
<keyword evidence="3" id="KW-1185">Reference proteome</keyword>
<dbReference type="Gene3D" id="3.40.50.1820">
    <property type="entry name" value="alpha/beta hydrolase"/>
    <property type="match status" value="1"/>
</dbReference>
<protein>
    <recommendedName>
        <fullName evidence="1">AB hydrolase-1 domain-containing protein</fullName>
    </recommendedName>
</protein>
<dbReference type="InterPro" id="IPR000073">
    <property type="entry name" value="AB_hydrolase_1"/>
</dbReference>
<gene>
    <name evidence="2" type="ORF">FTOL_13499</name>
</gene>
<dbReference type="Pfam" id="PF12697">
    <property type="entry name" value="Abhydrolase_6"/>
    <property type="match status" value="1"/>
</dbReference>
<dbReference type="PANTHER" id="PTHR45763:SF46">
    <property type="entry name" value="AB HYDROLASE-1 DOMAIN-CONTAINING PROTEIN"/>
    <property type="match status" value="1"/>
</dbReference>
<feature type="domain" description="AB hydrolase-1" evidence="1">
    <location>
        <begin position="32"/>
        <end position="301"/>
    </location>
</feature>
<proteinExistence type="predicted"/>
<dbReference type="EMBL" id="ONZP01000843">
    <property type="protein sequence ID" value="SPJ91345.1"/>
    <property type="molecule type" value="Genomic_DNA"/>
</dbReference>
<organism evidence="2 3">
    <name type="scientific">Fusarium torulosum</name>
    <dbReference type="NCBI Taxonomy" id="33205"/>
    <lineage>
        <taxon>Eukaryota</taxon>
        <taxon>Fungi</taxon>
        <taxon>Dikarya</taxon>
        <taxon>Ascomycota</taxon>
        <taxon>Pezizomycotina</taxon>
        <taxon>Sordariomycetes</taxon>
        <taxon>Hypocreomycetidae</taxon>
        <taxon>Hypocreales</taxon>
        <taxon>Nectriaceae</taxon>
        <taxon>Fusarium</taxon>
    </lineage>
</organism>
<dbReference type="InterPro" id="IPR029058">
    <property type="entry name" value="AB_hydrolase_fold"/>
</dbReference>